<dbReference type="Pfam" id="PF01075">
    <property type="entry name" value="Glyco_transf_9"/>
    <property type="match status" value="1"/>
</dbReference>
<keyword evidence="7" id="KW-0448">Lipopolysaccharide biosynthesis</keyword>
<evidence type="ECO:0000256" key="1">
    <source>
        <dbReference type="ARBA" id="ARBA00004515"/>
    </source>
</evidence>
<evidence type="ECO:0000256" key="6">
    <source>
        <dbReference type="ARBA" id="ARBA00022679"/>
    </source>
</evidence>
<evidence type="ECO:0000256" key="11">
    <source>
        <dbReference type="ARBA" id="ARBA00044190"/>
    </source>
</evidence>
<dbReference type="PANTHER" id="PTHR30160">
    <property type="entry name" value="TETRAACYLDISACCHARIDE 4'-KINASE-RELATED"/>
    <property type="match status" value="1"/>
</dbReference>
<accession>A0ABT1WCE5</accession>
<comment type="caution">
    <text evidence="14">The sequence shown here is derived from an EMBL/GenBank/DDBJ whole genome shotgun (WGS) entry which is preliminary data.</text>
</comment>
<evidence type="ECO:0000256" key="13">
    <source>
        <dbReference type="ARBA" id="ARBA00049201"/>
    </source>
</evidence>
<reference evidence="14 15" key="1">
    <citation type="submission" date="2022-07" db="EMBL/GenBank/DDBJ databases">
        <authorList>
            <person name="Xamxidin M."/>
            <person name="Wu M."/>
        </authorList>
    </citation>
    <scope>NUCLEOTIDE SEQUENCE [LARGE SCALE GENOMIC DNA]</scope>
    <source>
        <strain evidence="14 15">NBRC 111650</strain>
    </source>
</reference>
<gene>
    <name evidence="14" type="primary">waaC</name>
    <name evidence="14" type="ORF">NQT62_01900</name>
</gene>
<proteinExistence type="inferred from homology"/>
<organism evidence="14 15">
    <name type="scientific">Limnobacter humi</name>
    <dbReference type="NCBI Taxonomy" id="1778671"/>
    <lineage>
        <taxon>Bacteria</taxon>
        <taxon>Pseudomonadati</taxon>
        <taxon>Pseudomonadota</taxon>
        <taxon>Betaproteobacteria</taxon>
        <taxon>Burkholderiales</taxon>
        <taxon>Burkholderiaceae</taxon>
        <taxon>Limnobacter</taxon>
    </lineage>
</organism>
<evidence type="ECO:0000256" key="12">
    <source>
        <dbReference type="ARBA" id="ARBA00044330"/>
    </source>
</evidence>
<dbReference type="RefSeq" id="WP_256762862.1">
    <property type="nucleotide sequence ID" value="NZ_JANIGO010000001.1"/>
</dbReference>
<dbReference type="EMBL" id="JANIGO010000001">
    <property type="protein sequence ID" value="MCQ8895189.1"/>
    <property type="molecule type" value="Genomic_DNA"/>
</dbReference>
<protein>
    <recommendedName>
        <fullName evidence="11">Lipopolysaccharide heptosyltransferase 1</fullName>
        <ecNumber evidence="10">2.4.99.23</ecNumber>
    </recommendedName>
    <alternativeName>
        <fullName evidence="12">ADP-heptose:lipopolysaccharide heptosyltransferase I</fullName>
    </alternativeName>
</protein>
<dbReference type="SUPFAM" id="SSF53756">
    <property type="entry name" value="UDP-Glycosyltransferase/glycogen phosphorylase"/>
    <property type="match status" value="1"/>
</dbReference>
<evidence type="ECO:0000313" key="14">
    <source>
        <dbReference type="EMBL" id="MCQ8895189.1"/>
    </source>
</evidence>
<evidence type="ECO:0000256" key="10">
    <source>
        <dbReference type="ARBA" id="ARBA00044041"/>
    </source>
</evidence>
<dbReference type="InterPro" id="IPR011908">
    <property type="entry name" value="LipoPS_heptosylTferase-I"/>
</dbReference>
<keyword evidence="6" id="KW-0808">Transferase</keyword>
<evidence type="ECO:0000256" key="7">
    <source>
        <dbReference type="ARBA" id="ARBA00022985"/>
    </source>
</evidence>
<comment type="pathway">
    <text evidence="2">Bacterial outer membrane biogenesis; LPS core biosynthesis.</text>
</comment>
<keyword evidence="4" id="KW-0997">Cell inner membrane</keyword>
<dbReference type="Proteomes" id="UP001204142">
    <property type="component" value="Unassembled WGS sequence"/>
</dbReference>
<dbReference type="Gene3D" id="3.40.50.2000">
    <property type="entry name" value="Glycogen Phosphorylase B"/>
    <property type="match status" value="2"/>
</dbReference>
<evidence type="ECO:0000256" key="9">
    <source>
        <dbReference type="ARBA" id="ARBA00043995"/>
    </source>
</evidence>
<keyword evidence="15" id="KW-1185">Reference proteome</keyword>
<evidence type="ECO:0000256" key="4">
    <source>
        <dbReference type="ARBA" id="ARBA00022519"/>
    </source>
</evidence>
<evidence type="ECO:0000256" key="2">
    <source>
        <dbReference type="ARBA" id="ARBA00004713"/>
    </source>
</evidence>
<comment type="similarity">
    <text evidence="9">Belongs to the glycosyltransferase 9 family.</text>
</comment>
<keyword evidence="5" id="KW-0328">Glycosyltransferase</keyword>
<comment type="catalytic activity">
    <reaction evidence="13">
        <text>an alpha-Kdo-(2-&gt;4)-alpha-Kdo-(2-&gt;6)-lipid A + ADP-L-glycero-beta-D-manno-heptose = an L-alpha-D-Hep-(1-&gt;5)-[alpha-Kdo-(2-&gt;4)]-alpha-Kdo-(2-&gt;6)-lipid A + ADP + H(+)</text>
        <dbReference type="Rhea" id="RHEA:74067"/>
        <dbReference type="ChEBI" id="CHEBI:15378"/>
        <dbReference type="ChEBI" id="CHEBI:61506"/>
        <dbReference type="ChEBI" id="CHEBI:176431"/>
        <dbReference type="ChEBI" id="CHEBI:193068"/>
        <dbReference type="ChEBI" id="CHEBI:456216"/>
        <dbReference type="EC" id="2.4.99.23"/>
    </reaction>
</comment>
<dbReference type="CDD" id="cd03789">
    <property type="entry name" value="GT9_LPS_heptosyltransferase"/>
    <property type="match status" value="1"/>
</dbReference>
<comment type="subcellular location">
    <subcellularLocation>
        <location evidence="1">Cell inner membrane</location>
        <topology evidence="1">Peripheral membrane protein</topology>
        <orientation evidence="1">Cytoplasmic side</orientation>
    </subcellularLocation>
</comment>
<evidence type="ECO:0000256" key="5">
    <source>
        <dbReference type="ARBA" id="ARBA00022676"/>
    </source>
</evidence>
<dbReference type="PANTHER" id="PTHR30160:SF19">
    <property type="entry name" value="LIPOPOLYSACCHARIDE HEPTOSYLTRANSFERASE 1"/>
    <property type="match status" value="1"/>
</dbReference>
<keyword evidence="3" id="KW-1003">Cell membrane</keyword>
<evidence type="ECO:0000256" key="3">
    <source>
        <dbReference type="ARBA" id="ARBA00022475"/>
    </source>
</evidence>
<evidence type="ECO:0000256" key="8">
    <source>
        <dbReference type="ARBA" id="ARBA00023136"/>
    </source>
</evidence>
<name>A0ABT1WCE5_9BURK</name>
<dbReference type="InterPro" id="IPR051199">
    <property type="entry name" value="LPS_LOS_Heptosyltrfase"/>
</dbReference>
<dbReference type="EC" id="2.4.99.23" evidence="10"/>
<sequence>MKRILIVKTTSMGDVIHALPVLHDLKHHNPGLAIDWMVEAPFADLVKANSLVHRVVPVQLRVWRKQGLKHLWQQWKALRSSLADTDYDAVIDLQGLLKSALLACAANGPRMGPGFGYAKEGLAALFYSRRAGWDPQAHAVERLRELAAGLLNYRLQGPPVFYSSRPGKQVPAIPKAGEIWFLHATARDEKKWPLVQWRELAHRFSDLGYRIYLPWGSAAEELQAQAIAERIDHVEVLPRMNLAQLSERMQQAHLVIGVDTGLTHLAAAHYLPLVALFFATPAWRFAPRFNPHAISLGDVGRVPAVGEVFEAASRLIRGNKL</sequence>
<keyword evidence="8" id="KW-0472">Membrane</keyword>
<dbReference type="InterPro" id="IPR002201">
    <property type="entry name" value="Glyco_trans_9"/>
</dbReference>
<dbReference type="NCBIfam" id="TIGR02193">
    <property type="entry name" value="heptsyl_trn_I"/>
    <property type="match status" value="1"/>
</dbReference>
<evidence type="ECO:0000313" key="15">
    <source>
        <dbReference type="Proteomes" id="UP001204142"/>
    </source>
</evidence>